<evidence type="ECO:0000256" key="1">
    <source>
        <dbReference type="SAM" id="Phobius"/>
    </source>
</evidence>
<accession>A0AAU9JZ92</accession>
<keyword evidence="1" id="KW-0812">Transmembrane</keyword>
<keyword evidence="1" id="KW-1133">Transmembrane helix</keyword>
<comment type="caution">
    <text evidence="2">The sequence shown here is derived from an EMBL/GenBank/DDBJ whole genome shotgun (WGS) entry which is preliminary data.</text>
</comment>
<proteinExistence type="predicted"/>
<keyword evidence="3" id="KW-1185">Reference proteome</keyword>
<evidence type="ECO:0000313" key="2">
    <source>
        <dbReference type="EMBL" id="CAG9330445.1"/>
    </source>
</evidence>
<protein>
    <recommendedName>
        <fullName evidence="4">Transmembrane protein</fullName>
    </recommendedName>
</protein>
<dbReference type="Proteomes" id="UP001162131">
    <property type="component" value="Unassembled WGS sequence"/>
</dbReference>
<evidence type="ECO:0008006" key="4">
    <source>
        <dbReference type="Google" id="ProtNLM"/>
    </source>
</evidence>
<name>A0AAU9JZ92_9CILI</name>
<evidence type="ECO:0000313" key="3">
    <source>
        <dbReference type="Proteomes" id="UP001162131"/>
    </source>
</evidence>
<reference evidence="2" key="1">
    <citation type="submission" date="2021-09" db="EMBL/GenBank/DDBJ databases">
        <authorList>
            <consortium name="AG Swart"/>
            <person name="Singh M."/>
            <person name="Singh A."/>
            <person name="Seah K."/>
            <person name="Emmerich C."/>
        </authorList>
    </citation>
    <scope>NUCLEOTIDE SEQUENCE</scope>
    <source>
        <strain evidence="2">ATCC30299</strain>
    </source>
</reference>
<organism evidence="2 3">
    <name type="scientific">Blepharisma stoltei</name>
    <dbReference type="NCBI Taxonomy" id="1481888"/>
    <lineage>
        <taxon>Eukaryota</taxon>
        <taxon>Sar</taxon>
        <taxon>Alveolata</taxon>
        <taxon>Ciliophora</taxon>
        <taxon>Postciliodesmatophora</taxon>
        <taxon>Heterotrichea</taxon>
        <taxon>Heterotrichida</taxon>
        <taxon>Blepharismidae</taxon>
        <taxon>Blepharisma</taxon>
    </lineage>
</organism>
<sequence>MRKVYSQQPKINQIFLKQVPIKFFNANFLKILLLSKIYNVAGSWYEYLLIILFFYSRLLKYIIELDYIKNQLALKLK</sequence>
<feature type="transmembrane region" description="Helical" evidence="1">
    <location>
        <begin position="44"/>
        <end position="63"/>
    </location>
</feature>
<dbReference type="EMBL" id="CAJZBQ010000051">
    <property type="protein sequence ID" value="CAG9330445.1"/>
    <property type="molecule type" value="Genomic_DNA"/>
</dbReference>
<dbReference type="AlphaFoldDB" id="A0AAU9JZ92"/>
<keyword evidence="1" id="KW-0472">Membrane</keyword>
<gene>
    <name evidence="2" type="ORF">BSTOLATCC_MIC51035</name>
</gene>